<comment type="caution">
    <text evidence="7">The sequence shown here is derived from an EMBL/GenBank/DDBJ whole genome shotgun (WGS) entry which is preliminary data.</text>
</comment>
<dbReference type="EMBL" id="BKBQ01000025">
    <property type="protein sequence ID" value="GEQ54799.1"/>
    <property type="molecule type" value="Genomic_DNA"/>
</dbReference>
<dbReference type="Pfam" id="PF14659">
    <property type="entry name" value="Phage_int_SAM_3"/>
    <property type="match status" value="1"/>
</dbReference>
<dbReference type="Gene3D" id="1.10.443.10">
    <property type="entry name" value="Intergrase catalytic core"/>
    <property type="match status" value="1"/>
</dbReference>
<dbReference type="InterPro" id="IPR013762">
    <property type="entry name" value="Integrase-like_cat_sf"/>
</dbReference>
<dbReference type="InterPro" id="IPR011010">
    <property type="entry name" value="DNA_brk_join_enz"/>
</dbReference>
<dbReference type="PANTHER" id="PTHR30629">
    <property type="entry name" value="PROPHAGE INTEGRASE"/>
    <property type="match status" value="1"/>
</dbReference>
<organism evidence="7 8">
    <name type="scientific">Tetragenococcus koreensis</name>
    <dbReference type="NCBI Taxonomy" id="290335"/>
    <lineage>
        <taxon>Bacteria</taxon>
        <taxon>Bacillati</taxon>
        <taxon>Bacillota</taxon>
        <taxon>Bacilli</taxon>
        <taxon>Lactobacillales</taxon>
        <taxon>Enterococcaceae</taxon>
        <taxon>Tetragenococcus</taxon>
    </lineage>
</organism>
<keyword evidence="4" id="KW-0233">DNA recombination</keyword>
<keyword evidence="3" id="KW-0238">DNA-binding</keyword>
<dbReference type="Gene3D" id="1.10.150.130">
    <property type="match status" value="1"/>
</dbReference>
<evidence type="ECO:0000256" key="1">
    <source>
        <dbReference type="ARBA" id="ARBA00008857"/>
    </source>
</evidence>
<dbReference type="CDD" id="cd01189">
    <property type="entry name" value="INT_ICEBs1_C_like"/>
    <property type="match status" value="1"/>
</dbReference>
<dbReference type="Pfam" id="PF00589">
    <property type="entry name" value="Phage_integrase"/>
    <property type="match status" value="1"/>
</dbReference>
<protein>
    <submittedName>
        <fullName evidence="7">Integrase</fullName>
    </submittedName>
</protein>
<evidence type="ECO:0000259" key="5">
    <source>
        <dbReference type="PROSITE" id="PS51898"/>
    </source>
</evidence>
<reference evidence="7" key="1">
    <citation type="submission" date="2019-08" db="EMBL/GenBank/DDBJ databases">
        <authorList>
            <person name="Ishikawa M."/>
            <person name="Suzuki T."/>
            <person name="Matsutani M."/>
        </authorList>
    </citation>
    <scope>NUCLEOTIDE SEQUENCE</scope>
    <source>
        <strain evidence="7">7C1</strain>
        <strain evidence="6">8C4</strain>
    </source>
</reference>
<evidence type="ECO:0000313" key="6">
    <source>
        <dbReference type="EMBL" id="GEQ49799.1"/>
    </source>
</evidence>
<dbReference type="InterPro" id="IPR050808">
    <property type="entry name" value="Phage_Integrase"/>
</dbReference>
<keyword evidence="9" id="KW-1185">Reference proteome</keyword>
<evidence type="ECO:0000313" key="9">
    <source>
        <dbReference type="Proteomes" id="UP000886607"/>
    </source>
</evidence>
<feature type="domain" description="Tyr recombinase" evidence="5">
    <location>
        <begin position="174"/>
        <end position="376"/>
    </location>
</feature>
<evidence type="ECO:0000256" key="3">
    <source>
        <dbReference type="ARBA" id="ARBA00023125"/>
    </source>
</evidence>
<comment type="similarity">
    <text evidence="1">Belongs to the 'phage' integrase family.</text>
</comment>
<dbReference type="GO" id="GO:0003677">
    <property type="term" value="F:DNA binding"/>
    <property type="evidence" value="ECO:0007669"/>
    <property type="project" value="UniProtKB-KW"/>
</dbReference>
<dbReference type="PROSITE" id="PS51898">
    <property type="entry name" value="TYR_RECOMBINASE"/>
    <property type="match status" value="1"/>
</dbReference>
<sequence length="386" mass="45552">MASIKKYTKKDGSTAWQFQAYLGINEVTGKEVRTTRRNFKTKKEAQLALSRLQVQYEKGEFNRSEKDSKTFQEVFDLWKENYKHTVKESTYVKAISQYEVHTLPIFGEKKIDEITLTEVQKFANENVKKFVKYRDFITDISRIFEFAIRLGIVDNNPTQRITVPKRKESVYEEKRLNYYTKEELAQFLECSKEQQPYYIYTFFQLLSASGCRQGELLGLEWDSVDFENECIHIVQTLARGENRRLYLEQPKTKHSKRDVSLDNETLAVLKKWKMKQKEYLFQLGLKTKDKNQLVFSNMNNEFIQLSKPRTWMLQTVRKNNLREITIHGFRHTHATLLLESGLQPKTVSERLGHTSTQITNDLYGHVTKKMEKEVPKVFASIMNSEN</sequence>
<name>A0AAN4ZNU9_9ENTE</name>
<dbReference type="GO" id="GO:0015074">
    <property type="term" value="P:DNA integration"/>
    <property type="evidence" value="ECO:0007669"/>
    <property type="project" value="UniProtKB-KW"/>
</dbReference>
<dbReference type="InterPro" id="IPR028259">
    <property type="entry name" value="AP2-like_int_N"/>
</dbReference>
<accession>A0AAN4ZNU9</accession>
<dbReference type="Proteomes" id="UP000886597">
    <property type="component" value="Unassembled WGS sequence"/>
</dbReference>
<evidence type="ECO:0000313" key="8">
    <source>
        <dbReference type="Proteomes" id="UP000886597"/>
    </source>
</evidence>
<keyword evidence="2" id="KW-0229">DNA integration</keyword>
<gene>
    <name evidence="6" type="ORF">TK11N_16510</name>
    <name evidence="7" type="ORF">TK2N_16430</name>
</gene>
<evidence type="ECO:0000256" key="4">
    <source>
        <dbReference type="ARBA" id="ARBA00023172"/>
    </source>
</evidence>
<dbReference type="InterPro" id="IPR004107">
    <property type="entry name" value="Integrase_SAM-like_N"/>
</dbReference>
<dbReference type="Proteomes" id="UP000886607">
    <property type="component" value="Unassembled WGS sequence"/>
</dbReference>
<proteinExistence type="inferred from homology"/>
<dbReference type="RefSeq" id="WP_202584152.1">
    <property type="nucleotide sequence ID" value="NZ_BKBO01000026.1"/>
</dbReference>
<dbReference type="EMBL" id="BKBO01000026">
    <property type="protein sequence ID" value="GEQ49799.1"/>
    <property type="molecule type" value="Genomic_DNA"/>
</dbReference>
<dbReference type="AlphaFoldDB" id="A0AAN4ZNU9"/>
<dbReference type="Pfam" id="PF14657">
    <property type="entry name" value="Arm-DNA-bind_4"/>
    <property type="match status" value="1"/>
</dbReference>
<dbReference type="PANTHER" id="PTHR30629:SF2">
    <property type="entry name" value="PROPHAGE INTEGRASE INTS-RELATED"/>
    <property type="match status" value="1"/>
</dbReference>
<evidence type="ECO:0000256" key="2">
    <source>
        <dbReference type="ARBA" id="ARBA00022908"/>
    </source>
</evidence>
<dbReference type="SUPFAM" id="SSF56349">
    <property type="entry name" value="DNA breaking-rejoining enzymes"/>
    <property type="match status" value="1"/>
</dbReference>
<reference evidence="7" key="2">
    <citation type="journal article" date="2020" name="Int. Dairy J.">
        <title>Lactic acid bacterial diversity in Brie cheese focusing on salt concentration and pH of isolation medium and characterisation of halophilic and alkaliphilic lactic acid bacterial isolates.</title>
        <authorList>
            <person name="Unno R."/>
            <person name="Matsutani M."/>
            <person name="Suzuki T."/>
            <person name="Kodama K."/>
            <person name="Matsushita H."/>
            <person name="Yamasato K."/>
            <person name="Koizumi Y."/>
            <person name="Ishikawa M."/>
        </authorList>
    </citation>
    <scope>NUCLEOTIDE SEQUENCE</scope>
    <source>
        <strain evidence="7">7C1</strain>
        <strain evidence="6">8C4</strain>
    </source>
</reference>
<dbReference type="InterPro" id="IPR002104">
    <property type="entry name" value="Integrase_catalytic"/>
</dbReference>
<dbReference type="GO" id="GO:0006310">
    <property type="term" value="P:DNA recombination"/>
    <property type="evidence" value="ECO:0007669"/>
    <property type="project" value="UniProtKB-KW"/>
</dbReference>
<dbReference type="InterPro" id="IPR010998">
    <property type="entry name" value="Integrase_recombinase_N"/>
</dbReference>
<evidence type="ECO:0000313" key="7">
    <source>
        <dbReference type="EMBL" id="GEQ54799.1"/>
    </source>
</evidence>